<name>A0A286USB2_9AGAM</name>
<dbReference type="OrthoDB" id="5546837at2759"/>
<evidence type="ECO:0000256" key="4">
    <source>
        <dbReference type="ARBA" id="ARBA00023136"/>
    </source>
</evidence>
<comment type="caution">
    <text evidence="7">The sequence shown here is derived from an EMBL/GenBank/DDBJ whole genome shotgun (WGS) entry which is preliminary data.</text>
</comment>
<dbReference type="InParanoid" id="A0A286USB2"/>
<accession>A0A286USB2</accession>
<evidence type="ECO:0000313" key="8">
    <source>
        <dbReference type="Proteomes" id="UP000217199"/>
    </source>
</evidence>
<dbReference type="AlphaFoldDB" id="A0A286USB2"/>
<proteinExistence type="predicted"/>
<feature type="transmembrane region" description="Helical" evidence="6">
    <location>
        <begin position="93"/>
        <end position="112"/>
    </location>
</feature>
<evidence type="ECO:0000256" key="3">
    <source>
        <dbReference type="ARBA" id="ARBA00022989"/>
    </source>
</evidence>
<keyword evidence="3 6" id="KW-1133">Transmembrane helix</keyword>
<protein>
    <submittedName>
        <fullName evidence="7">Uncharacterized protein</fullName>
    </submittedName>
</protein>
<dbReference type="STRING" id="2282107.A0A286USB2"/>
<gene>
    <name evidence="7" type="ORF">PNOK_0239100</name>
</gene>
<dbReference type="EMBL" id="NBII01000002">
    <property type="protein sequence ID" value="PAV22434.1"/>
    <property type="molecule type" value="Genomic_DNA"/>
</dbReference>
<organism evidence="7 8">
    <name type="scientific">Pyrrhoderma noxium</name>
    <dbReference type="NCBI Taxonomy" id="2282107"/>
    <lineage>
        <taxon>Eukaryota</taxon>
        <taxon>Fungi</taxon>
        <taxon>Dikarya</taxon>
        <taxon>Basidiomycota</taxon>
        <taxon>Agaricomycotina</taxon>
        <taxon>Agaricomycetes</taxon>
        <taxon>Hymenochaetales</taxon>
        <taxon>Hymenochaetaceae</taxon>
        <taxon>Pyrrhoderma</taxon>
    </lineage>
</organism>
<evidence type="ECO:0000256" key="6">
    <source>
        <dbReference type="SAM" id="Phobius"/>
    </source>
</evidence>
<comment type="subcellular location">
    <subcellularLocation>
        <location evidence="1">Membrane</location>
        <topology evidence="1">Multi-pass membrane protein</topology>
    </subcellularLocation>
</comment>
<dbReference type="PANTHER" id="PTHR36460:SF1">
    <property type="entry name" value="UPF0132 DOMAIN PROTEIN (AFU_ORTHOLOGUE AFUA_3G10255)"/>
    <property type="match status" value="1"/>
</dbReference>
<dbReference type="PANTHER" id="PTHR36460">
    <property type="entry name" value="UPF0132 DOMAIN PROTEIN (AFU_ORTHOLOGUE AFUA_3G10255)"/>
    <property type="match status" value="1"/>
</dbReference>
<keyword evidence="8" id="KW-1185">Reference proteome</keyword>
<evidence type="ECO:0000256" key="5">
    <source>
        <dbReference type="SAM" id="MobiDB-lite"/>
    </source>
</evidence>
<feature type="compositionally biased region" description="Low complexity" evidence="5">
    <location>
        <begin position="24"/>
        <end position="33"/>
    </location>
</feature>
<evidence type="ECO:0000256" key="1">
    <source>
        <dbReference type="ARBA" id="ARBA00004141"/>
    </source>
</evidence>
<dbReference type="Proteomes" id="UP000217199">
    <property type="component" value="Unassembled WGS sequence"/>
</dbReference>
<evidence type="ECO:0000256" key="2">
    <source>
        <dbReference type="ARBA" id="ARBA00022692"/>
    </source>
</evidence>
<reference evidence="7 8" key="1">
    <citation type="journal article" date="2017" name="Mol. Ecol.">
        <title>Comparative and population genomic landscape of Phellinus noxius: A hypervariable fungus causing root rot in trees.</title>
        <authorList>
            <person name="Chung C.L."/>
            <person name="Lee T.J."/>
            <person name="Akiba M."/>
            <person name="Lee H.H."/>
            <person name="Kuo T.H."/>
            <person name="Liu D."/>
            <person name="Ke H.M."/>
            <person name="Yokoi T."/>
            <person name="Roa M.B."/>
            <person name="Lu M.J."/>
            <person name="Chang Y.Y."/>
            <person name="Ann P.J."/>
            <person name="Tsai J.N."/>
            <person name="Chen C.Y."/>
            <person name="Tzean S.S."/>
            <person name="Ota Y."/>
            <person name="Hattori T."/>
            <person name="Sahashi N."/>
            <person name="Liou R.F."/>
            <person name="Kikuchi T."/>
            <person name="Tsai I.J."/>
        </authorList>
    </citation>
    <scope>NUCLEOTIDE SEQUENCE [LARGE SCALE GENOMIC DNA]</scope>
    <source>
        <strain evidence="7 8">FFPRI411160</strain>
    </source>
</reference>
<keyword evidence="4 6" id="KW-0472">Membrane</keyword>
<sequence length="196" mass="21166">MNTSSNFASTFAPYTPPPDDPSNAASSSRSAAARAWFPPHAEQNSYQSGGLPTLGNSYSGAPQGNSSMTGFGNHSEEGPTNQWETRFGMRVDVLAAVAYLLGPITALVLLIFETHNDYVRFHAYQSALSLSPLYFLLMLGEIIGGGPFINTLTMICIALLSVGMAFRAYIDAAQNNLSRFYLPQVGLLADQWVSEE</sequence>
<feature type="transmembrane region" description="Helical" evidence="6">
    <location>
        <begin position="149"/>
        <end position="170"/>
    </location>
</feature>
<evidence type="ECO:0000313" key="7">
    <source>
        <dbReference type="EMBL" id="PAV22434.1"/>
    </source>
</evidence>
<dbReference type="GO" id="GO:0016020">
    <property type="term" value="C:membrane"/>
    <property type="evidence" value="ECO:0007669"/>
    <property type="project" value="UniProtKB-SubCell"/>
</dbReference>
<feature type="region of interest" description="Disordered" evidence="5">
    <location>
        <begin position="1"/>
        <end position="33"/>
    </location>
</feature>
<keyword evidence="2 6" id="KW-0812">Transmembrane</keyword>